<dbReference type="EMBL" id="FMCX01000008">
    <property type="protein sequence ID" value="SCF40912.1"/>
    <property type="molecule type" value="Genomic_DNA"/>
</dbReference>
<dbReference type="Proteomes" id="UP000199504">
    <property type="component" value="Unassembled WGS sequence"/>
</dbReference>
<name>A0A1C5A6Q1_9ACTN</name>
<proteinExistence type="predicted"/>
<protein>
    <submittedName>
        <fullName evidence="1">Uncharacterized protein</fullName>
    </submittedName>
</protein>
<reference evidence="2" key="1">
    <citation type="submission" date="2016-06" db="EMBL/GenBank/DDBJ databases">
        <authorList>
            <person name="Varghese N."/>
            <person name="Submissions Spin"/>
        </authorList>
    </citation>
    <scope>NUCLEOTIDE SEQUENCE [LARGE SCALE GENOMIC DNA]</scope>
    <source>
        <strain evidence="2">DSM 44830</strain>
    </source>
</reference>
<dbReference type="STRING" id="262898.GA0070564_10832"/>
<organism evidence="1 2">
    <name type="scientific">Micromonospora mirobrigensis</name>
    <dbReference type="NCBI Taxonomy" id="262898"/>
    <lineage>
        <taxon>Bacteria</taxon>
        <taxon>Bacillati</taxon>
        <taxon>Actinomycetota</taxon>
        <taxon>Actinomycetes</taxon>
        <taxon>Micromonosporales</taxon>
        <taxon>Micromonosporaceae</taxon>
        <taxon>Micromonospora</taxon>
    </lineage>
</organism>
<keyword evidence="2" id="KW-1185">Reference proteome</keyword>
<accession>A0A1C5A6Q1</accession>
<sequence length="73" mass="7894">MLIDCDGCGIRGRGCSDCLVTALLDVDSPAARLGSAERRAVETFALAGFEVEVLETETRPAGRRRADRDRRVA</sequence>
<gene>
    <name evidence="1" type="ORF">GA0070564_10832</name>
</gene>
<evidence type="ECO:0000313" key="1">
    <source>
        <dbReference type="EMBL" id="SCF40912.1"/>
    </source>
</evidence>
<dbReference type="AlphaFoldDB" id="A0A1C5A6Q1"/>
<dbReference type="OrthoDB" id="4774211at2"/>
<evidence type="ECO:0000313" key="2">
    <source>
        <dbReference type="Proteomes" id="UP000199504"/>
    </source>
</evidence>